<dbReference type="PROSITE" id="PS51737">
    <property type="entry name" value="RECOMBINASE_DNA_BIND"/>
    <property type="match status" value="1"/>
</dbReference>
<dbReference type="InterPro" id="IPR050639">
    <property type="entry name" value="SSR_resolvase"/>
</dbReference>
<dbReference type="PANTHER" id="PTHR30461:SF23">
    <property type="entry name" value="DNA RECOMBINASE-RELATED"/>
    <property type="match status" value="1"/>
</dbReference>
<dbReference type="Pfam" id="PF00239">
    <property type="entry name" value="Resolvase"/>
    <property type="match status" value="1"/>
</dbReference>
<evidence type="ECO:0000259" key="2">
    <source>
        <dbReference type="PROSITE" id="PS51737"/>
    </source>
</evidence>
<sequence>MDKPQPVGSADEALPAAIYARISRDKAGAGLGVDRQEADCRALAERLGWDVVAVFVDNDISAYDRRKVRPEYRAMLEAVRTGKVRGIVAWHPDRLHRRAAELEEFITVAEAHSLEIQTVQAGSYDLATPAGRMVARMLGAAAQHEVDHSRERVQRAKQQAAASGKYRGGIRPFGFEKDGVTVRESEAQIIRDATKGVLAGRTLAALTRELNERGVQTSGRSATWKYGALRDMLIRPRNAGLLARGLPGKTGQSYEFQVLGPASWPAIVSEDEWRALVALVTDPSRRTTPSNETKWLGSGIYRCGVPIVDESGQERPCGATLRATPHGGTYARQYQRRYLYRCSESAHLTIGQKQTDEYVRGMIAELVRDPRIVAAMSPGTPDLAADREQRSALAARLEAFESDYALGNITGPQLAKATATVEAELAKVDARLAKGLSRSASSSVLRAPDPGQAFLDAPIDVQRAVLASTLRVEVLPALSRGSKWSAERLQITRAS</sequence>
<name>A0ABT7TGM1_9MICO</name>
<dbReference type="InterPro" id="IPR011109">
    <property type="entry name" value="DNA_bind_recombinase_dom"/>
</dbReference>
<dbReference type="InterPro" id="IPR006119">
    <property type="entry name" value="Resolv_N"/>
</dbReference>
<dbReference type="Proteomes" id="UP001235720">
    <property type="component" value="Unassembled WGS sequence"/>
</dbReference>
<accession>A0ABT7TGM1</accession>
<keyword evidence="4" id="KW-1185">Reference proteome</keyword>
<feature type="domain" description="Recombinase" evidence="2">
    <location>
        <begin position="172"/>
        <end position="286"/>
    </location>
</feature>
<dbReference type="Gene3D" id="3.40.50.1390">
    <property type="entry name" value="Resolvase, N-terminal catalytic domain"/>
    <property type="match status" value="1"/>
</dbReference>
<evidence type="ECO:0000259" key="1">
    <source>
        <dbReference type="PROSITE" id="PS51736"/>
    </source>
</evidence>
<dbReference type="InterPro" id="IPR038109">
    <property type="entry name" value="DNA_bind_recomb_sf"/>
</dbReference>
<evidence type="ECO:0000313" key="3">
    <source>
        <dbReference type="EMBL" id="MDM7888743.1"/>
    </source>
</evidence>
<organism evidence="3 4">
    <name type="scientific">Curtobacterium subtropicum</name>
    <dbReference type="NCBI Taxonomy" id="3055138"/>
    <lineage>
        <taxon>Bacteria</taxon>
        <taxon>Bacillati</taxon>
        <taxon>Actinomycetota</taxon>
        <taxon>Actinomycetes</taxon>
        <taxon>Micrococcales</taxon>
        <taxon>Microbacteriaceae</taxon>
        <taxon>Curtobacterium</taxon>
    </lineage>
</organism>
<dbReference type="RefSeq" id="WP_289470351.1">
    <property type="nucleotide sequence ID" value="NZ_JAUCMM010000006.1"/>
</dbReference>
<dbReference type="Pfam" id="PF07508">
    <property type="entry name" value="Recombinase"/>
    <property type="match status" value="1"/>
</dbReference>
<dbReference type="PANTHER" id="PTHR30461">
    <property type="entry name" value="DNA-INVERTASE FROM LAMBDOID PROPHAGE"/>
    <property type="match status" value="1"/>
</dbReference>
<dbReference type="InterPro" id="IPR036162">
    <property type="entry name" value="Resolvase-like_N_sf"/>
</dbReference>
<protein>
    <submittedName>
        <fullName evidence="3">Recombinase family protein</fullName>
    </submittedName>
</protein>
<proteinExistence type="predicted"/>
<dbReference type="SMART" id="SM00857">
    <property type="entry name" value="Resolvase"/>
    <property type="match status" value="1"/>
</dbReference>
<dbReference type="PROSITE" id="PS51736">
    <property type="entry name" value="RECOMBINASES_3"/>
    <property type="match status" value="1"/>
</dbReference>
<dbReference type="EMBL" id="JAUCMM010000006">
    <property type="protein sequence ID" value="MDM7888743.1"/>
    <property type="molecule type" value="Genomic_DNA"/>
</dbReference>
<evidence type="ECO:0000313" key="4">
    <source>
        <dbReference type="Proteomes" id="UP001235720"/>
    </source>
</evidence>
<reference evidence="3 4" key="1">
    <citation type="submission" date="2023-06" db="EMBL/GenBank/DDBJ databases">
        <authorList>
            <person name="Feng G."/>
            <person name="Li J."/>
            <person name="Zhu H."/>
        </authorList>
    </citation>
    <scope>NUCLEOTIDE SEQUENCE [LARGE SCALE GENOMIC DNA]</scope>
    <source>
        <strain evidence="3 4">RHCJP20</strain>
    </source>
</reference>
<dbReference type="SUPFAM" id="SSF53041">
    <property type="entry name" value="Resolvase-like"/>
    <property type="match status" value="1"/>
</dbReference>
<comment type="caution">
    <text evidence="3">The sequence shown here is derived from an EMBL/GenBank/DDBJ whole genome shotgun (WGS) entry which is preliminary data.</text>
</comment>
<gene>
    <name evidence="3" type="ORF">QUG98_09780</name>
</gene>
<dbReference type="CDD" id="cd00338">
    <property type="entry name" value="Ser_Recombinase"/>
    <property type="match status" value="1"/>
</dbReference>
<feature type="domain" description="Resolvase/invertase-type recombinase catalytic" evidence="1">
    <location>
        <begin position="15"/>
        <end position="164"/>
    </location>
</feature>
<dbReference type="Gene3D" id="3.90.1750.20">
    <property type="entry name" value="Putative Large Serine Recombinase, Chain B, Domain 2"/>
    <property type="match status" value="1"/>
</dbReference>